<dbReference type="AlphaFoldDB" id="M7BXV1"/>
<dbReference type="Pfam" id="PF13837">
    <property type="entry name" value="Myb_DNA-bind_4"/>
    <property type="match status" value="1"/>
</dbReference>
<feature type="domain" description="Myb/SANT-like DNA-binding" evidence="2">
    <location>
        <begin position="6"/>
        <end position="60"/>
    </location>
</feature>
<protein>
    <submittedName>
        <fullName evidence="3">Zinc finger and SCAN domain-containing protein 29</fullName>
    </submittedName>
</protein>
<accession>M7BXV1</accession>
<keyword evidence="4" id="KW-1185">Reference proteome</keyword>
<evidence type="ECO:0000256" key="1">
    <source>
        <dbReference type="SAM" id="MobiDB-lite"/>
    </source>
</evidence>
<dbReference type="PANTHER" id="PTHR47595">
    <property type="entry name" value="HEAT SHOCK 70 KDA PROTEIN 14"/>
    <property type="match status" value="1"/>
</dbReference>
<dbReference type="EMBL" id="KB538130">
    <property type="protein sequence ID" value="EMP32922.1"/>
    <property type="molecule type" value="Genomic_DNA"/>
</dbReference>
<name>M7BXV1_CHEMY</name>
<proteinExistence type="predicted"/>
<gene>
    <name evidence="3" type="ORF">UY3_09931</name>
</gene>
<organism evidence="3 4">
    <name type="scientific">Chelonia mydas</name>
    <name type="common">Green sea-turtle</name>
    <name type="synonym">Chelonia agassizi</name>
    <dbReference type="NCBI Taxonomy" id="8469"/>
    <lineage>
        <taxon>Eukaryota</taxon>
        <taxon>Metazoa</taxon>
        <taxon>Chordata</taxon>
        <taxon>Craniata</taxon>
        <taxon>Vertebrata</taxon>
        <taxon>Euteleostomi</taxon>
        <taxon>Archelosauria</taxon>
        <taxon>Testudinata</taxon>
        <taxon>Testudines</taxon>
        <taxon>Cryptodira</taxon>
        <taxon>Durocryptodira</taxon>
        <taxon>Americhelydia</taxon>
        <taxon>Chelonioidea</taxon>
        <taxon>Cheloniidae</taxon>
        <taxon>Chelonia</taxon>
    </lineage>
</organism>
<dbReference type="InterPro" id="IPR044822">
    <property type="entry name" value="Myb_DNA-bind_4"/>
</dbReference>
<feature type="compositionally biased region" description="Basic residues" evidence="1">
    <location>
        <begin position="138"/>
        <end position="148"/>
    </location>
</feature>
<feature type="region of interest" description="Disordered" evidence="1">
    <location>
        <begin position="62"/>
        <end position="148"/>
    </location>
</feature>
<feature type="compositionally biased region" description="Polar residues" evidence="1">
    <location>
        <begin position="117"/>
        <end position="134"/>
    </location>
</feature>
<reference evidence="4" key="1">
    <citation type="journal article" date="2013" name="Nat. Genet.">
        <title>The draft genomes of soft-shell turtle and green sea turtle yield insights into the development and evolution of the turtle-specific body plan.</title>
        <authorList>
            <person name="Wang Z."/>
            <person name="Pascual-Anaya J."/>
            <person name="Zadissa A."/>
            <person name="Li W."/>
            <person name="Niimura Y."/>
            <person name="Huang Z."/>
            <person name="Li C."/>
            <person name="White S."/>
            <person name="Xiong Z."/>
            <person name="Fang D."/>
            <person name="Wang B."/>
            <person name="Ming Y."/>
            <person name="Chen Y."/>
            <person name="Zheng Y."/>
            <person name="Kuraku S."/>
            <person name="Pignatelli M."/>
            <person name="Herrero J."/>
            <person name="Beal K."/>
            <person name="Nozawa M."/>
            <person name="Li Q."/>
            <person name="Wang J."/>
            <person name="Zhang H."/>
            <person name="Yu L."/>
            <person name="Shigenobu S."/>
            <person name="Wang J."/>
            <person name="Liu J."/>
            <person name="Flicek P."/>
            <person name="Searle S."/>
            <person name="Wang J."/>
            <person name="Kuratani S."/>
            <person name="Yin Y."/>
            <person name="Aken B."/>
            <person name="Zhang G."/>
            <person name="Irie N."/>
        </authorList>
    </citation>
    <scope>NUCLEOTIDE SEQUENCE [LARGE SCALE GENOMIC DNA]</scope>
</reference>
<evidence type="ECO:0000313" key="4">
    <source>
        <dbReference type="Proteomes" id="UP000031443"/>
    </source>
</evidence>
<dbReference type="Proteomes" id="UP000031443">
    <property type="component" value="Unassembled WGS sequence"/>
</dbReference>
<feature type="compositionally biased region" description="Acidic residues" evidence="1">
    <location>
        <begin position="76"/>
        <end position="89"/>
    </location>
</feature>
<sequence>MLTSMQIARGMGEKGYMRDTQQCCVKIKELHQAYQKAREANGRSGAEPHTCRFYNELHAILGGDATSTPTSNVDTSEVDDMVDEEEEGEENGRQVSGGTILPCGSQGIMVADRDTGEGTSVGNVSFDMSATPESRLSLIRRRNRTQED</sequence>
<evidence type="ECO:0000259" key="2">
    <source>
        <dbReference type="Pfam" id="PF13837"/>
    </source>
</evidence>
<evidence type="ECO:0000313" key="3">
    <source>
        <dbReference type="EMBL" id="EMP32922.1"/>
    </source>
</evidence>
<dbReference type="PANTHER" id="PTHR47595:SF1">
    <property type="entry name" value="MYB_SANT-LIKE DNA-BINDING DOMAIN-CONTAINING PROTEIN"/>
    <property type="match status" value="1"/>
</dbReference>
<dbReference type="Gene3D" id="1.10.10.60">
    <property type="entry name" value="Homeodomain-like"/>
    <property type="match status" value="1"/>
</dbReference>